<dbReference type="InterPro" id="IPR008920">
    <property type="entry name" value="TF_FadR/GntR_C"/>
</dbReference>
<evidence type="ECO:0000313" key="5">
    <source>
        <dbReference type="EMBL" id="GEE03658.1"/>
    </source>
</evidence>
<gene>
    <name evidence="5" type="ORF">nbrc107696_41040</name>
</gene>
<dbReference type="InterPro" id="IPR011711">
    <property type="entry name" value="GntR_C"/>
</dbReference>
<dbReference type="PROSITE" id="PS50949">
    <property type="entry name" value="HTH_GNTR"/>
    <property type="match status" value="1"/>
</dbReference>
<keyword evidence="6" id="KW-1185">Reference proteome</keyword>
<dbReference type="Proteomes" id="UP000444960">
    <property type="component" value="Unassembled WGS sequence"/>
</dbReference>
<dbReference type="PANTHER" id="PTHR43537">
    <property type="entry name" value="TRANSCRIPTIONAL REGULATOR, GNTR FAMILY"/>
    <property type="match status" value="1"/>
</dbReference>
<dbReference type="Pfam" id="PF00392">
    <property type="entry name" value="GntR"/>
    <property type="match status" value="1"/>
</dbReference>
<evidence type="ECO:0000259" key="4">
    <source>
        <dbReference type="PROSITE" id="PS50949"/>
    </source>
</evidence>
<dbReference type="RefSeq" id="WP_161897144.1">
    <property type="nucleotide sequence ID" value="NZ_BJOV01000005.1"/>
</dbReference>
<keyword evidence="1" id="KW-0805">Transcription regulation</keyword>
<dbReference type="Pfam" id="PF07729">
    <property type="entry name" value="FCD"/>
    <property type="match status" value="1"/>
</dbReference>
<dbReference type="AlphaFoldDB" id="A0A7I9VE85"/>
<dbReference type="SMART" id="SM00345">
    <property type="entry name" value="HTH_GNTR"/>
    <property type="match status" value="1"/>
</dbReference>
<evidence type="ECO:0000256" key="1">
    <source>
        <dbReference type="ARBA" id="ARBA00023015"/>
    </source>
</evidence>
<dbReference type="GO" id="GO:0003700">
    <property type="term" value="F:DNA-binding transcription factor activity"/>
    <property type="evidence" value="ECO:0007669"/>
    <property type="project" value="InterPro"/>
</dbReference>
<keyword evidence="2" id="KW-0238">DNA-binding</keyword>
<evidence type="ECO:0000256" key="2">
    <source>
        <dbReference type="ARBA" id="ARBA00023125"/>
    </source>
</evidence>
<dbReference type="InterPro" id="IPR000524">
    <property type="entry name" value="Tscrpt_reg_HTH_GntR"/>
</dbReference>
<protein>
    <submittedName>
        <fullName evidence="5">GntR family transcriptional regulator</fullName>
    </submittedName>
</protein>
<dbReference type="PANTHER" id="PTHR43537:SF24">
    <property type="entry name" value="GLUCONATE OPERON TRANSCRIPTIONAL REPRESSOR"/>
    <property type="match status" value="1"/>
</dbReference>
<sequence length="216" mass="24139">MSRNDQRVLAPERAYQWLHSTIVTTPREQELFLTEAEIAEQSGLSRTPVREALLRLESEGFVRRVPHKGAYVPAVTDRDVEDIMAARLLVEENAMREVAQSGTAHTLGLHELIARQSDETDPVRFIELDLAFHTSILEAAGNGVLVDFYRSLRDRQTRMGIRAVSVLAQRRVQVLAEHQAIVDALEAQDSAAAERAVRSHLHATLTSIINPAHLPD</sequence>
<dbReference type="OrthoDB" id="3186208at2"/>
<dbReference type="InterPro" id="IPR036390">
    <property type="entry name" value="WH_DNA-bd_sf"/>
</dbReference>
<dbReference type="SUPFAM" id="SSF48008">
    <property type="entry name" value="GntR ligand-binding domain-like"/>
    <property type="match status" value="1"/>
</dbReference>
<dbReference type="SUPFAM" id="SSF46785">
    <property type="entry name" value="Winged helix' DNA-binding domain"/>
    <property type="match status" value="1"/>
</dbReference>
<feature type="domain" description="HTH gntR-type" evidence="4">
    <location>
        <begin position="8"/>
        <end position="75"/>
    </location>
</feature>
<dbReference type="Gene3D" id="1.20.120.530">
    <property type="entry name" value="GntR ligand-binding domain-like"/>
    <property type="match status" value="1"/>
</dbReference>
<dbReference type="Gene3D" id="1.10.10.10">
    <property type="entry name" value="Winged helix-like DNA-binding domain superfamily/Winged helix DNA-binding domain"/>
    <property type="match status" value="1"/>
</dbReference>
<proteinExistence type="predicted"/>
<reference evidence="6" key="1">
    <citation type="submission" date="2019-06" db="EMBL/GenBank/DDBJ databases">
        <title>Gordonia isolated from sludge of a wastewater treatment plant.</title>
        <authorList>
            <person name="Tamura T."/>
            <person name="Aoyama K."/>
            <person name="Kang Y."/>
            <person name="Saito S."/>
            <person name="Akiyama N."/>
            <person name="Yazawa K."/>
            <person name="Gonoi T."/>
            <person name="Mikami Y."/>
        </authorList>
    </citation>
    <scope>NUCLEOTIDE SEQUENCE [LARGE SCALE GENOMIC DNA]</scope>
    <source>
        <strain evidence="6">NBRC 107696</strain>
    </source>
</reference>
<accession>A0A7I9VE85</accession>
<dbReference type="PRINTS" id="PR00035">
    <property type="entry name" value="HTHGNTR"/>
</dbReference>
<keyword evidence="3" id="KW-0804">Transcription</keyword>
<comment type="caution">
    <text evidence="5">The sequence shown here is derived from an EMBL/GenBank/DDBJ whole genome shotgun (WGS) entry which is preliminary data.</text>
</comment>
<name>A0A7I9VE85_9ACTN</name>
<evidence type="ECO:0000313" key="6">
    <source>
        <dbReference type="Proteomes" id="UP000444960"/>
    </source>
</evidence>
<evidence type="ECO:0000256" key="3">
    <source>
        <dbReference type="ARBA" id="ARBA00023163"/>
    </source>
</evidence>
<dbReference type="EMBL" id="BJOV01000005">
    <property type="protein sequence ID" value="GEE03658.1"/>
    <property type="molecule type" value="Genomic_DNA"/>
</dbReference>
<dbReference type="InterPro" id="IPR036388">
    <property type="entry name" value="WH-like_DNA-bd_sf"/>
</dbReference>
<dbReference type="SMART" id="SM00895">
    <property type="entry name" value="FCD"/>
    <property type="match status" value="1"/>
</dbReference>
<dbReference type="GO" id="GO:0003677">
    <property type="term" value="F:DNA binding"/>
    <property type="evidence" value="ECO:0007669"/>
    <property type="project" value="UniProtKB-KW"/>
</dbReference>
<organism evidence="5 6">
    <name type="scientific">Gordonia spumicola</name>
    <dbReference type="NCBI Taxonomy" id="589161"/>
    <lineage>
        <taxon>Bacteria</taxon>
        <taxon>Bacillati</taxon>
        <taxon>Actinomycetota</taxon>
        <taxon>Actinomycetes</taxon>
        <taxon>Mycobacteriales</taxon>
        <taxon>Gordoniaceae</taxon>
        <taxon>Gordonia</taxon>
    </lineage>
</organism>